<proteinExistence type="predicted"/>
<dbReference type="KEGG" id="parq:DSM112329_03681"/>
<protein>
    <submittedName>
        <fullName evidence="1">4-hydroxyacetophenone monooxygenase</fullName>
        <ecNumber evidence="1">1.14.13.84</ecNumber>
    </submittedName>
</protein>
<dbReference type="PANTHER" id="PTHR42877">
    <property type="entry name" value="L-ORNITHINE N(5)-MONOOXYGENASE-RELATED"/>
    <property type="match status" value="1"/>
</dbReference>
<sequence length="664" mass="72316">MTPPSSPPAAGLVPAVPTPVPSRGELRAALREANLPTLLTVLAHLTGDDRWLREPYAPTRAVGLDDHDTGGLDPAVQQEVRAAALDVLLARGLTTPAPALAPARIAELLRASVAEAVPASYGELLAEELGQTPRDADVPPVPAGRDLHVVIIGAGLSGLCQAIKLEQAGIAYTVLEKNHGIGGTWYENTYPGCGVDTPSSLYSFSFAQRPDWSRYFVQRDELHAYWEQLAADSGVAARTRFGCEVTAAEWDAEAACWRLAVDAGEGRTEALTADVLISAVGLLNRPATPRIDGLDAFGGPVVHTAVWDPDVDLAGKRVAVIGTGASAMQLVPAIVDDAARVTVFQRSPQWAVPHPNYHRATTPATRTLMEHVPGYAGWYRLRVFWRFGDRPHALTQIDRGWKHPDRSINAASETLRRYLTHHIETELKDRPDLLAKSLPTYPPYGKRPLVDNGWYRTLRRDDVDLVTDAVTSVSAGAVHTAAGETIEADVIVLATGFQSLKILGPMDIRGRSGTLLRDTWGEDDARAHLGITIPDLPNFFCLYGPNTNTGHGGTIILTSEFQVRYVMELLATMVADDIATVEVRQAAHDAYNTELDAALEDTIWTHPGMTTYYRNSRGRIVTNSPWSYGDYWRRTRRPDLADFHVEHRAAATTADDRTTASARS</sequence>
<dbReference type="InterPro" id="IPR036188">
    <property type="entry name" value="FAD/NAD-bd_sf"/>
</dbReference>
<dbReference type="EMBL" id="CP114014">
    <property type="protein sequence ID" value="XAY06803.1"/>
    <property type="molecule type" value="Genomic_DNA"/>
</dbReference>
<dbReference type="PANTHER" id="PTHR42877:SF4">
    <property type="entry name" value="FAD_NAD(P)-BINDING DOMAIN-CONTAINING PROTEIN-RELATED"/>
    <property type="match status" value="1"/>
</dbReference>
<dbReference type="AlphaFoldDB" id="A0AAU7AYR7"/>
<organism evidence="1">
    <name type="scientific">Paraconexibacter sp. AEG42_29</name>
    <dbReference type="NCBI Taxonomy" id="2997339"/>
    <lineage>
        <taxon>Bacteria</taxon>
        <taxon>Bacillati</taxon>
        <taxon>Actinomycetota</taxon>
        <taxon>Thermoleophilia</taxon>
        <taxon>Solirubrobacterales</taxon>
        <taxon>Paraconexibacteraceae</taxon>
        <taxon>Paraconexibacter</taxon>
    </lineage>
</organism>
<keyword evidence="1" id="KW-0560">Oxidoreductase</keyword>
<dbReference type="EC" id="1.14.13.84" evidence="1"/>
<gene>
    <name evidence="1" type="primary">hapE_2</name>
    <name evidence="1" type="ORF">DSM112329_03681</name>
</gene>
<dbReference type="SUPFAM" id="SSF51905">
    <property type="entry name" value="FAD/NAD(P)-binding domain"/>
    <property type="match status" value="2"/>
</dbReference>
<dbReference type="Pfam" id="PF13738">
    <property type="entry name" value="Pyr_redox_3"/>
    <property type="match status" value="1"/>
</dbReference>
<accession>A0AAU7AYR7</accession>
<dbReference type="RefSeq" id="WP_354698020.1">
    <property type="nucleotide sequence ID" value="NZ_CP114014.1"/>
</dbReference>
<keyword evidence="1" id="KW-0503">Monooxygenase</keyword>
<dbReference type="GO" id="GO:0033767">
    <property type="term" value="F:4-hydroxyacetophenone monooxygenase activity"/>
    <property type="evidence" value="ECO:0007669"/>
    <property type="project" value="UniProtKB-EC"/>
</dbReference>
<dbReference type="PRINTS" id="PR00411">
    <property type="entry name" value="PNDRDTASEI"/>
</dbReference>
<evidence type="ECO:0000313" key="1">
    <source>
        <dbReference type="EMBL" id="XAY06803.1"/>
    </source>
</evidence>
<reference evidence="1" key="1">
    <citation type="submission" date="2022-12" db="EMBL/GenBank/DDBJ databases">
        <title>Paraconexibacter alkalitolerans sp. nov. and Baekduia alba sp. nov., isolated from soil and emended description of the genera Paraconexibacter (Chun et al., 2020) and Baekduia (An et al., 2020).</title>
        <authorList>
            <person name="Vieira S."/>
            <person name="Huber K.J."/>
            <person name="Geppert A."/>
            <person name="Wolf J."/>
            <person name="Neumann-Schaal M."/>
            <person name="Muesken M."/>
            <person name="Overmann J."/>
        </authorList>
    </citation>
    <scope>NUCLEOTIDE SEQUENCE</scope>
    <source>
        <strain evidence="1">AEG42_29</strain>
    </source>
</reference>
<name>A0AAU7AYR7_9ACTN</name>
<dbReference type="Gene3D" id="3.50.50.60">
    <property type="entry name" value="FAD/NAD(P)-binding domain"/>
    <property type="match status" value="3"/>
</dbReference>
<dbReference type="InterPro" id="IPR051209">
    <property type="entry name" value="FAD-bind_Monooxygenase_sf"/>
</dbReference>